<dbReference type="PROSITE" id="PS51419">
    <property type="entry name" value="RAB"/>
    <property type="match status" value="1"/>
</dbReference>
<dbReference type="SMART" id="SM00175">
    <property type="entry name" value="RAB"/>
    <property type="match status" value="1"/>
</dbReference>
<dbReference type="SMART" id="SM00173">
    <property type="entry name" value="RAS"/>
    <property type="match status" value="1"/>
</dbReference>
<dbReference type="EMBL" id="LWCA01002089">
    <property type="protein sequence ID" value="OAF64139.1"/>
    <property type="molecule type" value="Genomic_DNA"/>
</dbReference>
<evidence type="ECO:0000256" key="1">
    <source>
        <dbReference type="ARBA" id="ARBA00006270"/>
    </source>
</evidence>
<accession>A0A177AQ46</accession>
<proteinExistence type="inferred from homology"/>
<reference evidence="3 4" key="1">
    <citation type="submission" date="2016-04" db="EMBL/GenBank/DDBJ databases">
        <title>The genome of Intoshia linei affirms orthonectids as highly simplified spiralians.</title>
        <authorList>
            <person name="Mikhailov K.V."/>
            <person name="Slusarev G.S."/>
            <person name="Nikitin M.A."/>
            <person name="Logacheva M.D."/>
            <person name="Penin A."/>
            <person name="Aleoshin V."/>
            <person name="Panchin Y.V."/>
        </authorList>
    </citation>
    <scope>NUCLEOTIDE SEQUENCE [LARGE SCALE GENOMIC DNA]</scope>
    <source>
        <strain evidence="3">Intl2013</strain>
        <tissue evidence="3">Whole animal</tissue>
    </source>
</reference>
<dbReference type="AlphaFoldDB" id="A0A177AQ46"/>
<organism evidence="3 4">
    <name type="scientific">Intoshia linei</name>
    <dbReference type="NCBI Taxonomy" id="1819745"/>
    <lineage>
        <taxon>Eukaryota</taxon>
        <taxon>Metazoa</taxon>
        <taxon>Spiralia</taxon>
        <taxon>Lophotrochozoa</taxon>
        <taxon>Mesozoa</taxon>
        <taxon>Orthonectida</taxon>
        <taxon>Rhopaluridae</taxon>
        <taxon>Intoshia</taxon>
    </lineage>
</organism>
<comment type="similarity">
    <text evidence="1">Belongs to the small GTPase superfamily. Rab family.</text>
</comment>
<name>A0A177AQ46_9BILA</name>
<evidence type="ECO:0000313" key="4">
    <source>
        <dbReference type="Proteomes" id="UP000078046"/>
    </source>
</evidence>
<dbReference type="InterPro" id="IPR001806">
    <property type="entry name" value="Small_GTPase"/>
</dbReference>
<dbReference type="GO" id="GO:0003924">
    <property type="term" value="F:GTPase activity"/>
    <property type="evidence" value="ECO:0007669"/>
    <property type="project" value="InterPro"/>
</dbReference>
<dbReference type="PANTHER" id="PTHR47978">
    <property type="match status" value="1"/>
</dbReference>
<dbReference type="GO" id="GO:0005525">
    <property type="term" value="F:GTP binding"/>
    <property type="evidence" value="ECO:0007669"/>
    <property type="project" value="InterPro"/>
</dbReference>
<evidence type="ECO:0000256" key="2">
    <source>
        <dbReference type="ARBA" id="ARBA00022741"/>
    </source>
</evidence>
<gene>
    <name evidence="3" type="ORF">A3Q56_08139</name>
</gene>
<sequence length="127" mass="14665">MVSHYYRNVHAVVYVFDIFNRETFASLSYWIRQTSEHSSNIPSVVVGNKSDLLNSKNERCVTKEEARNFCDTYNVTYFEISSKDGSSQSQIDSIFMTIAYNIKDTEPLDTVRSLPRPKNQHHNGCCK</sequence>
<keyword evidence="2" id="KW-0547">Nucleotide-binding</keyword>
<evidence type="ECO:0000313" key="3">
    <source>
        <dbReference type="EMBL" id="OAF64139.1"/>
    </source>
</evidence>
<dbReference type="OrthoDB" id="10006973at2759"/>
<comment type="caution">
    <text evidence="3">The sequence shown here is derived from an EMBL/GenBank/DDBJ whole genome shotgun (WGS) entry which is preliminary data.</text>
</comment>
<keyword evidence="4" id="KW-1185">Reference proteome</keyword>
<dbReference type="SUPFAM" id="SSF52540">
    <property type="entry name" value="P-loop containing nucleoside triphosphate hydrolases"/>
    <property type="match status" value="1"/>
</dbReference>
<dbReference type="Gene3D" id="3.40.50.300">
    <property type="entry name" value="P-loop containing nucleotide triphosphate hydrolases"/>
    <property type="match status" value="1"/>
</dbReference>
<dbReference type="InterPro" id="IPR027417">
    <property type="entry name" value="P-loop_NTPase"/>
</dbReference>
<dbReference type="Proteomes" id="UP000078046">
    <property type="component" value="Unassembled WGS sequence"/>
</dbReference>
<dbReference type="PROSITE" id="PS51421">
    <property type="entry name" value="RAS"/>
    <property type="match status" value="1"/>
</dbReference>
<dbReference type="Pfam" id="PF00071">
    <property type="entry name" value="Ras"/>
    <property type="match status" value="1"/>
</dbReference>
<protein>
    <submittedName>
        <fullName evidence="3">Uncharacterized protein</fullName>
    </submittedName>
</protein>